<dbReference type="EMBL" id="JAUEMJ010000009">
    <property type="protein sequence ID" value="MDN3242642.1"/>
    <property type="molecule type" value="Genomic_DNA"/>
</dbReference>
<comment type="caution">
    <text evidence="7">The sequence shown here is derived from an EMBL/GenBank/DDBJ whole genome shotgun (WGS) entry which is preliminary data.</text>
</comment>
<feature type="transmembrane region" description="Helical" evidence="5">
    <location>
        <begin position="20"/>
        <end position="38"/>
    </location>
</feature>
<dbReference type="PANTHER" id="PTHR43027">
    <property type="entry name" value="DOXORUBICIN RESISTANCE ABC TRANSPORTER PERMEASE PROTEIN DRRC-RELATED"/>
    <property type="match status" value="1"/>
</dbReference>
<keyword evidence="4 5" id="KW-0472">Membrane</keyword>
<evidence type="ECO:0000313" key="7">
    <source>
        <dbReference type="EMBL" id="MDN3242642.1"/>
    </source>
</evidence>
<feature type="transmembrane region" description="Helical" evidence="5">
    <location>
        <begin position="129"/>
        <end position="148"/>
    </location>
</feature>
<dbReference type="InterPro" id="IPR052902">
    <property type="entry name" value="ABC-2_transporter"/>
</dbReference>
<evidence type="ECO:0000256" key="4">
    <source>
        <dbReference type="ARBA" id="ARBA00023136"/>
    </source>
</evidence>
<feature type="transmembrane region" description="Helical" evidence="5">
    <location>
        <begin position="160"/>
        <end position="180"/>
    </location>
</feature>
<protein>
    <submittedName>
        <fullName evidence="7">ABC transporter permease</fullName>
    </submittedName>
</protein>
<dbReference type="PANTHER" id="PTHR43027:SF2">
    <property type="entry name" value="TRANSPORT PERMEASE PROTEIN"/>
    <property type="match status" value="1"/>
</dbReference>
<sequence>MTALTLAVAETRLILRNRTVLVTAAILPIAMAIAVGRSNVTAVSGSGGSLAAVQLGMLLLFGVLMPITMTLAARRQQRYLKRLRSSPASTASIVAGLSGPLVLIVAVQAVIVFAVMTRLTGNGPEHPELLALAFASGAVTSVALGFLTASFTKSPEAAQITVIPATLVFMVGLFLGLAPIEGVRSVLAAAVPGASVAELTRLAWDGSPNGYAAAVEPLVLSAVVAVAASLVAAKLFRWQPRA</sequence>
<dbReference type="Proteomes" id="UP001171902">
    <property type="component" value="Unassembled WGS sequence"/>
</dbReference>
<dbReference type="RefSeq" id="WP_289959308.1">
    <property type="nucleotide sequence ID" value="NZ_JAUEMJ010000009.1"/>
</dbReference>
<organism evidence="7 8">
    <name type="scientific">Glycomyces tritici</name>
    <dbReference type="NCBI Taxonomy" id="2665176"/>
    <lineage>
        <taxon>Bacteria</taxon>
        <taxon>Bacillati</taxon>
        <taxon>Actinomycetota</taxon>
        <taxon>Actinomycetes</taxon>
        <taxon>Glycomycetales</taxon>
        <taxon>Glycomycetaceae</taxon>
        <taxon>Glycomyces</taxon>
    </lineage>
</organism>
<evidence type="ECO:0000256" key="5">
    <source>
        <dbReference type="SAM" id="Phobius"/>
    </source>
</evidence>
<proteinExistence type="predicted"/>
<feature type="transmembrane region" description="Helical" evidence="5">
    <location>
        <begin position="50"/>
        <end position="72"/>
    </location>
</feature>
<evidence type="ECO:0000256" key="2">
    <source>
        <dbReference type="ARBA" id="ARBA00022692"/>
    </source>
</evidence>
<accession>A0ABT7YVM8</accession>
<dbReference type="Pfam" id="PF12698">
    <property type="entry name" value="ABC2_membrane_3"/>
    <property type="match status" value="1"/>
</dbReference>
<feature type="transmembrane region" description="Helical" evidence="5">
    <location>
        <begin position="93"/>
        <end position="117"/>
    </location>
</feature>
<dbReference type="InterPro" id="IPR013525">
    <property type="entry name" value="ABC2_TM"/>
</dbReference>
<reference evidence="7" key="1">
    <citation type="submission" date="2023-06" db="EMBL/GenBank/DDBJ databases">
        <title>Gycomyces niveus sp.nov., a novel actinomycete isolated from soil in Shouguang.</title>
        <authorList>
            <person name="Yang X."/>
            <person name="Zhao J."/>
        </authorList>
    </citation>
    <scope>NUCLEOTIDE SEQUENCE</scope>
    <source>
        <strain evidence="7">NEAU C2</strain>
    </source>
</reference>
<evidence type="ECO:0000313" key="8">
    <source>
        <dbReference type="Proteomes" id="UP001171902"/>
    </source>
</evidence>
<evidence type="ECO:0000256" key="3">
    <source>
        <dbReference type="ARBA" id="ARBA00022989"/>
    </source>
</evidence>
<evidence type="ECO:0000259" key="6">
    <source>
        <dbReference type="Pfam" id="PF12698"/>
    </source>
</evidence>
<comment type="subcellular location">
    <subcellularLocation>
        <location evidence="1">Membrane</location>
        <topology evidence="1">Multi-pass membrane protein</topology>
    </subcellularLocation>
</comment>
<feature type="domain" description="ABC-2 type transporter transmembrane" evidence="6">
    <location>
        <begin position="47"/>
        <end position="188"/>
    </location>
</feature>
<keyword evidence="2 5" id="KW-0812">Transmembrane</keyword>
<keyword evidence="3 5" id="KW-1133">Transmembrane helix</keyword>
<name>A0ABT7YVM8_9ACTN</name>
<evidence type="ECO:0000256" key="1">
    <source>
        <dbReference type="ARBA" id="ARBA00004141"/>
    </source>
</evidence>
<gene>
    <name evidence="7" type="ORF">QWI33_23165</name>
</gene>
<keyword evidence="8" id="KW-1185">Reference proteome</keyword>
<feature type="transmembrane region" description="Helical" evidence="5">
    <location>
        <begin position="218"/>
        <end position="236"/>
    </location>
</feature>